<keyword evidence="6" id="KW-0472">Membrane</keyword>
<reference evidence="9" key="1">
    <citation type="journal article" date="2014" name="BMC Genomics">
        <title>Genome characteristics reveal the impact of lichenization on lichen-forming fungus Endocarpon pusillum Hedwig (Verrucariales, Ascomycota).</title>
        <authorList>
            <person name="Wang Y.-Y."/>
            <person name="Liu B."/>
            <person name="Zhang X.-Y."/>
            <person name="Zhou Q.-M."/>
            <person name="Zhang T."/>
            <person name="Li H."/>
            <person name="Yu Y.-F."/>
            <person name="Zhang X.-L."/>
            <person name="Hao X.-Y."/>
            <person name="Wang M."/>
            <person name="Wang L."/>
            <person name="Wei J.-C."/>
        </authorList>
    </citation>
    <scope>NUCLEOTIDE SEQUENCE [LARGE SCALE GENOMIC DNA]</scope>
    <source>
        <strain evidence="9">Z07020 / HMAS-L-300199</strain>
    </source>
</reference>
<dbReference type="InterPro" id="IPR029069">
    <property type="entry name" value="HotDog_dom_sf"/>
</dbReference>
<dbReference type="GO" id="GO:0000221">
    <property type="term" value="C:vacuolar proton-transporting V-type ATPase, V1 domain"/>
    <property type="evidence" value="ECO:0007669"/>
    <property type="project" value="TreeGrafter"/>
</dbReference>
<dbReference type="Gene3D" id="1.20.1460.10">
    <property type="entry name" value="subunit c (vma5p) of the yeast v-atpase, domain 2"/>
    <property type="match status" value="1"/>
</dbReference>
<evidence type="ECO:0000256" key="6">
    <source>
        <dbReference type="SAM" id="Phobius"/>
    </source>
</evidence>
<dbReference type="RefSeq" id="XP_007786531.1">
    <property type="nucleotide sequence ID" value="XM_007788341.1"/>
</dbReference>
<name>U1HYU5_ENDPU</name>
<comment type="function">
    <text evidence="5">Subunit of the V1 complex of vacuolar(H+)-ATPase (V-ATPase), a multisubunit enzyme composed of a peripheral complex (V1) that hydrolyzes ATP and a membrane integral complex (V0) that translocates protons. V-ATPase is responsible for acidifying and maintaining the pH of intracellular compartments. Subunit C is necessary for the assembly of the catalytic sector of the enzyme and is likely to have a specific function in its catalytic activity. Reversibly leaves the enzyme after glucose depletion, causing the catalytic subcomplex V1 to detach from the V0 section.</text>
</comment>
<dbReference type="InterPro" id="IPR006683">
    <property type="entry name" value="Thioestr_dom"/>
</dbReference>
<evidence type="ECO:0000256" key="4">
    <source>
        <dbReference type="ARBA" id="ARBA00023065"/>
    </source>
</evidence>
<dbReference type="PANTHER" id="PTHR10137:SF0">
    <property type="entry name" value="V-TYPE PROTON ATPASE SUBUNIT C"/>
    <property type="match status" value="1"/>
</dbReference>
<keyword evidence="2" id="KW-0813">Transport</keyword>
<gene>
    <name evidence="8" type="ORF">EPUS_01398</name>
</gene>
<dbReference type="AlphaFoldDB" id="U1HYU5"/>
<evidence type="ECO:0000259" key="7">
    <source>
        <dbReference type="Pfam" id="PF03061"/>
    </source>
</evidence>
<accession>U1HYU5</accession>
<proteinExistence type="inferred from homology"/>
<evidence type="ECO:0000313" key="8">
    <source>
        <dbReference type="EMBL" id="ERF76065.1"/>
    </source>
</evidence>
<dbReference type="GO" id="GO:0046961">
    <property type="term" value="F:proton-transporting ATPase activity, rotational mechanism"/>
    <property type="evidence" value="ECO:0007669"/>
    <property type="project" value="InterPro"/>
</dbReference>
<feature type="transmembrane region" description="Helical" evidence="6">
    <location>
        <begin position="73"/>
        <end position="92"/>
    </location>
</feature>
<feature type="domain" description="Thioesterase" evidence="7">
    <location>
        <begin position="205"/>
        <end position="273"/>
    </location>
</feature>
<keyword evidence="4" id="KW-0406">Ion transport</keyword>
<dbReference type="Pfam" id="PF03223">
    <property type="entry name" value="V-ATPase_C"/>
    <property type="match status" value="1"/>
</dbReference>
<evidence type="ECO:0000256" key="3">
    <source>
        <dbReference type="ARBA" id="ARBA00022781"/>
    </source>
</evidence>
<dbReference type="HOGENOM" id="CLU_392791_0_0_1"/>
<keyword evidence="3" id="KW-0375">Hydrogen ion transport</keyword>
<evidence type="ECO:0000256" key="5">
    <source>
        <dbReference type="ARBA" id="ARBA00053565"/>
    </source>
</evidence>
<dbReference type="CDD" id="cd14785">
    <property type="entry name" value="V-ATPase_C"/>
    <property type="match status" value="1"/>
</dbReference>
<dbReference type="FunFam" id="3.30.70.100:FF:000002">
    <property type="entry name" value="V-type proton ATPase subunit C"/>
    <property type="match status" value="1"/>
</dbReference>
<dbReference type="Proteomes" id="UP000019373">
    <property type="component" value="Unassembled WGS sequence"/>
</dbReference>
<evidence type="ECO:0000256" key="1">
    <source>
        <dbReference type="ARBA" id="ARBA00006138"/>
    </source>
</evidence>
<dbReference type="SUPFAM" id="SSF54637">
    <property type="entry name" value="Thioesterase/thiol ester dehydrase-isomerase"/>
    <property type="match status" value="1"/>
</dbReference>
<dbReference type="CDD" id="cd03443">
    <property type="entry name" value="PaaI_thioesterase"/>
    <property type="match status" value="1"/>
</dbReference>
<dbReference type="EMBL" id="KE720780">
    <property type="protein sequence ID" value="ERF76065.1"/>
    <property type="molecule type" value="Genomic_DNA"/>
</dbReference>
<dbReference type="Gene3D" id="3.30.70.1180">
    <property type="entry name" value="Vacuolar atp synthase subunit c, domain 1"/>
    <property type="match status" value="1"/>
</dbReference>
<keyword evidence="9" id="KW-1185">Reference proteome</keyword>
<dbReference type="PANTHER" id="PTHR10137">
    <property type="entry name" value="V-TYPE PROTON ATPASE SUBUNIT C"/>
    <property type="match status" value="1"/>
</dbReference>
<dbReference type="OrthoDB" id="6605928at2759"/>
<dbReference type="Gene3D" id="3.10.129.10">
    <property type="entry name" value="Hotdog Thioesterase"/>
    <property type="match status" value="1"/>
</dbReference>
<organism evidence="8 9">
    <name type="scientific">Endocarpon pusillum (strain Z07020 / HMAS-L-300199)</name>
    <name type="common">Lichen-forming fungus</name>
    <dbReference type="NCBI Taxonomy" id="1263415"/>
    <lineage>
        <taxon>Eukaryota</taxon>
        <taxon>Fungi</taxon>
        <taxon>Dikarya</taxon>
        <taxon>Ascomycota</taxon>
        <taxon>Pezizomycotina</taxon>
        <taxon>Eurotiomycetes</taxon>
        <taxon>Chaetothyriomycetidae</taxon>
        <taxon>Verrucariales</taxon>
        <taxon>Verrucariaceae</taxon>
        <taxon>Endocarpon</taxon>
    </lineage>
</organism>
<sequence length="702" mass="78242">MFRQAFAGRTSIVSLPFLTAPRTLLKNITDPPTRKAVLHAAAWSRHPDFGITHSQSYSTVVVHNRSRYRARRLFNFLAIGTVSFALGAYLAIEYSPPLLTPWIMGSLPTDEETLSIYEAPDEYSRSIDEHIKNCSLATKLRANPDFQESRPHLKIPEAVRSHNLTAGTLAGPGMIVVPPYIWNEREGKELVEIFYLGNNVSGHSGIVHGGLLATMLDEGLARCCFPVLPNKVGVTASLQINYKKPTKADQYLVLKATTTKVEGRKAFVEGHIETMPEDGEEPEILVSANALFIEPKHATHPLIPGRPGEMSKNTKYLFVSVPSSVTPSGHKDDALQAVQTAANDYATVSPFSIPEFKIGTLDALIQQSEELAKLSGMCEGVVSKVGDSLRNILEGDEGKIAQQKTVNDKPLDQYLRTFSWNKVKYRVDKPLAELIDSLQKEASSIDNDVRAKYNQYNNLKTTLQTLTRKQTGNLATKSLVSVVPPQLIIQDSEYLETHLIAVPNSSTKEFTRAYETLSPMIVPRSATFISQDEEFSLYAVTTFKKHSLEFVHRCRERKWVPRDFKYKEGGKEEEEKEVDRVAAEERKLWGETLRMARTGWSETVMAWVHVLVLRVFVETVLRYGLPLDFVCGMLTTTGKQEKKARSGLDAAFSYLAGNAFGRDKKGRLTKDDSSMSADMQAAGQMGDAGDYSAYVCYDLQVE</sequence>
<comment type="similarity">
    <text evidence="1">Belongs to the V-ATPase C subunit family.</text>
</comment>
<dbReference type="SUPFAM" id="SSF118203">
    <property type="entry name" value="Vacuolar ATP synthase subunit C"/>
    <property type="match status" value="1"/>
</dbReference>
<dbReference type="Pfam" id="PF03061">
    <property type="entry name" value="4HBT"/>
    <property type="match status" value="1"/>
</dbReference>
<dbReference type="GeneID" id="19236455"/>
<dbReference type="Gene3D" id="3.30.70.100">
    <property type="match status" value="1"/>
</dbReference>
<keyword evidence="6" id="KW-0812">Transmembrane</keyword>
<dbReference type="eggNOG" id="KOG2909">
    <property type="taxonomic scope" value="Eukaryota"/>
</dbReference>
<dbReference type="InterPro" id="IPR004907">
    <property type="entry name" value="ATPase_V1-cplx_csu"/>
</dbReference>
<protein>
    <recommendedName>
        <fullName evidence="7">Thioesterase domain-containing protein</fullName>
    </recommendedName>
</protein>
<evidence type="ECO:0000313" key="9">
    <source>
        <dbReference type="Proteomes" id="UP000019373"/>
    </source>
</evidence>
<dbReference type="eggNOG" id="KOG4781">
    <property type="taxonomic scope" value="Eukaryota"/>
</dbReference>
<evidence type="ECO:0000256" key="2">
    <source>
        <dbReference type="ARBA" id="ARBA00022448"/>
    </source>
</evidence>
<keyword evidence="6" id="KW-1133">Transmembrane helix</keyword>
<dbReference type="InterPro" id="IPR036132">
    <property type="entry name" value="Vac_ATP_synth_c_sf"/>
</dbReference>